<dbReference type="InterPro" id="IPR004701">
    <property type="entry name" value="PTS_EIIA_man-typ"/>
</dbReference>
<evidence type="ECO:0000256" key="2">
    <source>
        <dbReference type="ARBA" id="ARBA00022741"/>
    </source>
</evidence>
<dbReference type="InterPro" id="IPR036662">
    <property type="entry name" value="PTS_EIIA_man-typ_sf"/>
</dbReference>
<feature type="domain" description="Sigma-54 factor interaction" evidence="4">
    <location>
        <begin position="115"/>
        <end position="349"/>
    </location>
</feature>
<evidence type="ECO:0000259" key="5">
    <source>
        <dbReference type="PROSITE" id="PS51096"/>
    </source>
</evidence>
<dbReference type="GO" id="GO:0006355">
    <property type="term" value="P:regulation of DNA-templated transcription"/>
    <property type="evidence" value="ECO:0007669"/>
    <property type="project" value="InterPro"/>
</dbReference>
<keyword evidence="3" id="KW-0067">ATP-binding</keyword>
<dbReference type="SUPFAM" id="SSF53062">
    <property type="entry name" value="PTS system fructose IIA component-like"/>
    <property type="match status" value="1"/>
</dbReference>
<dbReference type="GO" id="GO:0005524">
    <property type="term" value="F:ATP binding"/>
    <property type="evidence" value="ECO:0007669"/>
    <property type="project" value="UniProtKB-KW"/>
</dbReference>
<dbReference type="AlphaFoldDB" id="A0A3M8DQH1"/>
<dbReference type="Gene3D" id="3.40.50.510">
    <property type="entry name" value="Phosphotransferase system, mannose-type IIA component"/>
    <property type="match status" value="1"/>
</dbReference>
<dbReference type="Pfam" id="PF03610">
    <property type="entry name" value="EIIA-man"/>
    <property type="match status" value="1"/>
</dbReference>
<evidence type="ECO:0000256" key="3">
    <source>
        <dbReference type="ARBA" id="ARBA00022840"/>
    </source>
</evidence>
<keyword evidence="8" id="KW-1185">Reference proteome</keyword>
<keyword evidence="2" id="KW-0547">Nucleotide-binding</keyword>
<feature type="domain" description="PRD" evidence="6">
    <location>
        <begin position="472"/>
        <end position="581"/>
    </location>
</feature>
<dbReference type="InterPro" id="IPR027417">
    <property type="entry name" value="P-loop_NTPase"/>
</dbReference>
<dbReference type="SUPFAM" id="SSF52794">
    <property type="entry name" value="PTS system IIB component-like"/>
    <property type="match status" value="1"/>
</dbReference>
<dbReference type="Gene3D" id="1.10.1790.10">
    <property type="entry name" value="PRD domain"/>
    <property type="match status" value="2"/>
</dbReference>
<dbReference type="PROSITE" id="PS51096">
    <property type="entry name" value="PTS_EIIA_TYPE_4"/>
    <property type="match status" value="1"/>
</dbReference>
<reference evidence="7 8" key="1">
    <citation type="submission" date="2018-10" db="EMBL/GenBank/DDBJ databases">
        <title>Phylogenomics of Brevibacillus.</title>
        <authorList>
            <person name="Dunlap C."/>
        </authorList>
    </citation>
    <scope>NUCLEOTIDE SEQUENCE [LARGE SCALE GENOMIC DNA]</scope>
    <source>
        <strain evidence="7 8">JCM 15716</strain>
    </source>
</reference>
<dbReference type="Pfam" id="PF00158">
    <property type="entry name" value="Sigma54_activat"/>
    <property type="match status" value="1"/>
</dbReference>
<evidence type="ECO:0000256" key="1">
    <source>
        <dbReference type="ARBA" id="ARBA00022679"/>
    </source>
</evidence>
<dbReference type="EMBL" id="RHHQ01000007">
    <property type="protein sequence ID" value="RNB90386.1"/>
    <property type="molecule type" value="Genomic_DNA"/>
</dbReference>
<sequence length="944" mass="107100">MNKDIIYEHLKVCTIELDFTNEDYNNERQWLACTSGHIAETLGKKRNAVSQALTELVRGESVLKINTRPVYFFCKETVEQKLNMAIGQHEFQSKAEFFDYLRHSNRRTSDPFARMIGYNNTIHYEIEQCKVAVNYPPSGLPVLIHGATGVGKSLLAQLMYEYALDRDLIDRSAPFIVVNCSEFANNPELLTANLFGYMKGAFTGAAENKTGFIEEAHNGFLFLDEIHRLSPEGQEKLFLFMDKGVFRRLGETQGWRKAKVRLAFATTEQLQEVLIQTFLRRIPIIVKIPSLKERSFQEKVEIISTFFAQESGTIKRTLLIQKQVMNLLAGTEYVGNIGELRNIVKYTCANAFYQAIGNHAQTAGSKTLSIMVSHIPDDFIEKSSIRDKMTSKDIPFDDLVIQEQHRENDVSYVIQAESILTEMLDQLNGIYDNFAKDILEHEECIADANKVIDTALDQIVGEINKSFLGYMKRFAYIRKVMDSLLQLVTEKSGWSLYSNTANVFSHYVFFRTRKGYDNQKGRAKKAIDLIERVKNLYAKEYEVAVTLTELIKTHIGVDLTQEDIALFTIYIKGTNKNLDVNRIRAIIISHGHSTASSIAHVANRLLGQYVFESLDMPFDTSIEQITTQLVDYVKQVNTGNGIIILVDMGSLEEIHMSLDGLVDGTVGIINNITTYLALKTGSKILGGLDVDEIVKQVTEDCQPRYALMKNEREKKKAIVTTCMTGIGTADKITDLLKKALEDYPVDVDIFSYDYLRLKNNGKNDRIFQQYQVMGIIGTADPKVDIVPFIALEDIMLEKSTEQLGVIFKEVVAEEEIGQINKKMIKLFSLQSVINHVTILNPDKVMNYIELVTDQLQAELGIEFGNSTKIRLFVHLSCLVERLVKNDSINTYENLEEFAQCQKLFISNVKKCFSVIEDVYNVTIPVTEIGYIFDIISLGTDKIRV</sequence>
<dbReference type="GO" id="GO:0009401">
    <property type="term" value="P:phosphoenolpyruvate-dependent sugar phosphotransferase system"/>
    <property type="evidence" value="ECO:0007669"/>
    <property type="project" value="InterPro"/>
</dbReference>
<dbReference type="Gene3D" id="3.40.50.300">
    <property type="entry name" value="P-loop containing nucleotide triphosphate hydrolases"/>
    <property type="match status" value="1"/>
</dbReference>
<evidence type="ECO:0000259" key="4">
    <source>
        <dbReference type="PROSITE" id="PS50045"/>
    </source>
</evidence>
<gene>
    <name evidence="7" type="ORF">EDM56_07685</name>
</gene>
<evidence type="ECO:0000313" key="7">
    <source>
        <dbReference type="EMBL" id="RNB90386.1"/>
    </source>
</evidence>
<dbReference type="Proteomes" id="UP000271031">
    <property type="component" value="Unassembled WGS sequence"/>
</dbReference>
<dbReference type="PANTHER" id="PTHR32071:SF38">
    <property type="entry name" value="PSP OPERON TRANSCRIPTIONAL ACTIVATOR"/>
    <property type="match status" value="1"/>
</dbReference>
<accession>A0A3M8DQH1</accession>
<dbReference type="PROSITE" id="PS50045">
    <property type="entry name" value="SIGMA54_INTERACT_4"/>
    <property type="match status" value="1"/>
</dbReference>
<dbReference type="PROSITE" id="PS51372">
    <property type="entry name" value="PRD_2"/>
    <property type="match status" value="2"/>
</dbReference>
<organism evidence="7 8">
    <name type="scientific">Brevibacillus fluminis</name>
    <dbReference type="NCBI Taxonomy" id="511487"/>
    <lineage>
        <taxon>Bacteria</taxon>
        <taxon>Bacillati</taxon>
        <taxon>Bacillota</taxon>
        <taxon>Bacilli</taxon>
        <taxon>Bacillales</taxon>
        <taxon>Paenibacillaceae</taxon>
        <taxon>Brevibacillus</taxon>
    </lineage>
</organism>
<dbReference type="InterPro" id="IPR011608">
    <property type="entry name" value="PRD"/>
</dbReference>
<evidence type="ECO:0000259" key="6">
    <source>
        <dbReference type="PROSITE" id="PS51372"/>
    </source>
</evidence>
<dbReference type="SMART" id="SM00382">
    <property type="entry name" value="AAA"/>
    <property type="match status" value="1"/>
</dbReference>
<dbReference type="OrthoDB" id="9771372at2"/>
<dbReference type="RefSeq" id="WP_122917314.1">
    <property type="nucleotide sequence ID" value="NZ_RHHQ01000007.1"/>
</dbReference>
<dbReference type="GO" id="GO:0016020">
    <property type="term" value="C:membrane"/>
    <property type="evidence" value="ECO:0007669"/>
    <property type="project" value="InterPro"/>
</dbReference>
<keyword evidence="1" id="KW-0808">Transferase</keyword>
<dbReference type="SUPFAM" id="SSF52540">
    <property type="entry name" value="P-loop containing nucleoside triphosphate hydrolases"/>
    <property type="match status" value="1"/>
</dbReference>
<dbReference type="InterPro" id="IPR003593">
    <property type="entry name" value="AAA+_ATPase"/>
</dbReference>
<dbReference type="CDD" id="cd00009">
    <property type="entry name" value="AAA"/>
    <property type="match status" value="1"/>
</dbReference>
<dbReference type="Pfam" id="PF00874">
    <property type="entry name" value="PRD"/>
    <property type="match status" value="2"/>
</dbReference>
<dbReference type="GO" id="GO:0008982">
    <property type="term" value="F:protein-N(PI)-phosphohistidine-sugar phosphotransferase activity"/>
    <property type="evidence" value="ECO:0007669"/>
    <property type="project" value="InterPro"/>
</dbReference>
<dbReference type="InterPro" id="IPR002078">
    <property type="entry name" value="Sigma_54_int"/>
</dbReference>
<comment type="caution">
    <text evidence="7">The sequence shown here is derived from an EMBL/GenBank/DDBJ whole genome shotgun (WGS) entry which is preliminary data.</text>
</comment>
<dbReference type="InterPro" id="IPR036634">
    <property type="entry name" value="PRD_sf"/>
</dbReference>
<name>A0A3M8DQH1_9BACL</name>
<feature type="domain" description="PTS EIIA type-4" evidence="5">
    <location>
        <begin position="582"/>
        <end position="718"/>
    </location>
</feature>
<feature type="domain" description="PRD" evidence="6">
    <location>
        <begin position="839"/>
        <end position="944"/>
    </location>
</feature>
<proteinExistence type="predicted"/>
<dbReference type="PANTHER" id="PTHR32071">
    <property type="entry name" value="TRANSCRIPTIONAL REGULATORY PROTEIN"/>
    <property type="match status" value="1"/>
</dbReference>
<evidence type="ECO:0000313" key="8">
    <source>
        <dbReference type="Proteomes" id="UP000271031"/>
    </source>
</evidence>
<dbReference type="SUPFAM" id="SSF63520">
    <property type="entry name" value="PTS-regulatory domain, PRD"/>
    <property type="match status" value="2"/>
</dbReference>
<protein>
    <submittedName>
        <fullName evidence="7">PRD domain-containing protein</fullName>
    </submittedName>
</protein>
<dbReference type="InterPro" id="IPR036095">
    <property type="entry name" value="PTS_EIIB-like_sf"/>
</dbReference>